<reference evidence="2" key="2">
    <citation type="submission" date="2017-06" db="EMBL/GenBank/DDBJ databases">
        <title>WGS assembly of Brachypodium distachyon.</title>
        <authorList>
            <consortium name="The International Brachypodium Initiative"/>
            <person name="Lucas S."/>
            <person name="Harmon-Smith M."/>
            <person name="Lail K."/>
            <person name="Tice H."/>
            <person name="Grimwood J."/>
            <person name="Bruce D."/>
            <person name="Barry K."/>
            <person name="Shu S."/>
            <person name="Lindquist E."/>
            <person name="Wang M."/>
            <person name="Pitluck S."/>
            <person name="Vogel J.P."/>
            <person name="Garvin D.F."/>
            <person name="Mockler T.C."/>
            <person name="Schmutz J."/>
            <person name="Rokhsar D."/>
            <person name="Bevan M.W."/>
        </authorList>
    </citation>
    <scope>NUCLEOTIDE SEQUENCE</scope>
    <source>
        <strain evidence="2">Bd21</strain>
    </source>
</reference>
<protein>
    <submittedName>
        <fullName evidence="2 3">Uncharacterized protein</fullName>
    </submittedName>
</protein>
<organism evidence="2">
    <name type="scientific">Brachypodium distachyon</name>
    <name type="common">Purple false brome</name>
    <name type="synonym">Trachynia distachya</name>
    <dbReference type="NCBI Taxonomy" id="15368"/>
    <lineage>
        <taxon>Eukaryota</taxon>
        <taxon>Viridiplantae</taxon>
        <taxon>Streptophyta</taxon>
        <taxon>Embryophyta</taxon>
        <taxon>Tracheophyta</taxon>
        <taxon>Spermatophyta</taxon>
        <taxon>Magnoliopsida</taxon>
        <taxon>Liliopsida</taxon>
        <taxon>Poales</taxon>
        <taxon>Poaceae</taxon>
        <taxon>BOP clade</taxon>
        <taxon>Pooideae</taxon>
        <taxon>Stipodae</taxon>
        <taxon>Brachypodieae</taxon>
        <taxon>Brachypodium</taxon>
    </lineage>
</organism>
<reference evidence="3" key="3">
    <citation type="submission" date="2018-08" db="UniProtKB">
        <authorList>
            <consortium name="EnsemblPlants"/>
        </authorList>
    </citation>
    <scope>IDENTIFICATION</scope>
    <source>
        <strain evidence="3">cv. Bd21</strain>
    </source>
</reference>
<dbReference type="Proteomes" id="UP000008810">
    <property type="component" value="Chromosome 5"/>
</dbReference>
<proteinExistence type="predicted"/>
<reference evidence="2 3" key="1">
    <citation type="journal article" date="2010" name="Nature">
        <title>Genome sequencing and analysis of the model grass Brachypodium distachyon.</title>
        <authorList>
            <consortium name="International Brachypodium Initiative"/>
        </authorList>
    </citation>
    <scope>NUCLEOTIDE SEQUENCE [LARGE SCALE GENOMIC DNA]</scope>
    <source>
        <strain evidence="2 3">Bd21</strain>
    </source>
</reference>
<dbReference type="HOGENOM" id="CLU_697094_0_0_1"/>
<evidence type="ECO:0000256" key="1">
    <source>
        <dbReference type="SAM" id="Phobius"/>
    </source>
</evidence>
<dbReference type="OrthoDB" id="10539386at2759"/>
<keyword evidence="1" id="KW-1133">Transmembrane helix</keyword>
<keyword evidence="4" id="KW-1185">Reference proteome</keyword>
<evidence type="ECO:0000313" key="4">
    <source>
        <dbReference type="Proteomes" id="UP000008810"/>
    </source>
</evidence>
<gene>
    <name evidence="3" type="primary">LOC112269474</name>
    <name evidence="2" type="ORF">BRADI_5g21830v3</name>
</gene>
<dbReference type="EMBL" id="CM000884">
    <property type="protein sequence ID" value="KQJ84620.2"/>
    <property type="molecule type" value="Genomic_DNA"/>
</dbReference>
<dbReference type="EnsemblPlants" id="KQJ84620">
    <property type="protein sequence ID" value="KQJ84620"/>
    <property type="gene ID" value="BRADI_5g21830v3"/>
</dbReference>
<keyword evidence="1" id="KW-0472">Membrane</keyword>
<feature type="transmembrane region" description="Helical" evidence="1">
    <location>
        <begin position="372"/>
        <end position="392"/>
    </location>
</feature>
<evidence type="ECO:0000313" key="2">
    <source>
        <dbReference type="EMBL" id="KQJ84620.2"/>
    </source>
</evidence>
<accession>I1J1U4</accession>
<dbReference type="AlphaFoldDB" id="I1J1U4"/>
<dbReference type="Gramene" id="KQJ84620">
    <property type="protein sequence ID" value="KQJ84620"/>
    <property type="gene ID" value="BRADI_5g21830v3"/>
</dbReference>
<evidence type="ECO:0000313" key="3">
    <source>
        <dbReference type="EnsemblPlants" id="KQJ84620"/>
    </source>
</evidence>
<name>I1J1U4_BRADI</name>
<dbReference type="OMA" id="RSCENEM"/>
<keyword evidence="1" id="KW-0812">Transmembrane</keyword>
<sequence>MKNVKGQETQVFNSCHVDDLVDKKEWDSLEAYLINFIPISHPLESHPMLFLRIRMSHAIDLINQKCFPAAYQYFEEHIHSLFQKVIEEGGKGHKNASIADLKEGLAQIADSLADKSTPHLYTGSLIKLMVNDYMRLYLPNNIGYKVRGKKDPFWVFAFPLDYGLTRPSYPCLACSQKVFHTASIRDLPLHLESCPSMNTPYVEDLFAHCRILKEAIAAQPDQKLAGVEKAGRKRGRNDLTTQAGTSTVVDEKDILAEISREIEGAEDLHARMGGEVQKVIKMHKSMGEAVDNIVGMHTGMGQIVNKVKCLACSGLCPVAATDLSGTDLGATNVVKADDTTIMSANLVTANKDEVEEAELHSAVLLFLIRMDLWWLIIIRLGVPFIRIVIPAIPRMD</sequence>